<evidence type="ECO:0000256" key="1">
    <source>
        <dbReference type="SAM" id="MobiDB-lite"/>
    </source>
</evidence>
<evidence type="ECO:0000313" key="3">
    <source>
        <dbReference type="Proteomes" id="UP000803844"/>
    </source>
</evidence>
<sequence length="193" mass="21415">MAINPSSPNGITTTNTRLPQQFLYGIARPLACLLKALLMPTYARTYVSHHTDPLPPHHHYSIDATFTTPREAEDHEVYGQGGIRLSTLEGTQGIPAQRVRDGQPGPWTDYEYNAEMRPSYPVRPRILHAAQSTALAPPDGLGARQRMPLPPGPSQHQLRWQRGTEHAAAAVDSQGYEQQFSQAQWHNSGGHRV</sequence>
<accession>A0A9P5CI04</accession>
<dbReference type="AlphaFoldDB" id="A0A9P5CI04"/>
<keyword evidence="3" id="KW-1185">Reference proteome</keyword>
<feature type="region of interest" description="Disordered" evidence="1">
    <location>
        <begin position="174"/>
        <end position="193"/>
    </location>
</feature>
<proteinExistence type="predicted"/>
<feature type="region of interest" description="Disordered" evidence="1">
    <location>
        <begin position="135"/>
        <end position="157"/>
    </location>
</feature>
<gene>
    <name evidence="2" type="ORF">M406DRAFT_75589</name>
</gene>
<comment type="caution">
    <text evidence="2">The sequence shown here is derived from an EMBL/GenBank/DDBJ whole genome shotgun (WGS) entry which is preliminary data.</text>
</comment>
<reference evidence="2" key="1">
    <citation type="journal article" date="2020" name="Phytopathology">
        <title>Genome sequence of the chestnut blight fungus Cryphonectria parasitica EP155: A fundamental resource for an archetypical invasive plant pathogen.</title>
        <authorList>
            <person name="Crouch J.A."/>
            <person name="Dawe A."/>
            <person name="Aerts A."/>
            <person name="Barry K."/>
            <person name="Churchill A.C.L."/>
            <person name="Grimwood J."/>
            <person name="Hillman B."/>
            <person name="Milgroom M.G."/>
            <person name="Pangilinan J."/>
            <person name="Smith M."/>
            <person name="Salamov A."/>
            <person name="Schmutz J."/>
            <person name="Yadav J."/>
            <person name="Grigoriev I.V."/>
            <person name="Nuss D."/>
        </authorList>
    </citation>
    <scope>NUCLEOTIDE SEQUENCE</scope>
    <source>
        <strain evidence="2">EP155</strain>
    </source>
</reference>
<evidence type="ECO:0000313" key="2">
    <source>
        <dbReference type="EMBL" id="KAF3760248.1"/>
    </source>
</evidence>
<dbReference type="RefSeq" id="XP_040771227.1">
    <property type="nucleotide sequence ID" value="XM_040925885.1"/>
</dbReference>
<name>A0A9P5CI04_CRYP1</name>
<protein>
    <submittedName>
        <fullName evidence="2">Uncharacterized protein</fullName>
    </submittedName>
</protein>
<dbReference type="GeneID" id="63843014"/>
<dbReference type="EMBL" id="MU032353">
    <property type="protein sequence ID" value="KAF3760248.1"/>
    <property type="molecule type" value="Genomic_DNA"/>
</dbReference>
<feature type="compositionally biased region" description="Polar residues" evidence="1">
    <location>
        <begin position="175"/>
        <end position="187"/>
    </location>
</feature>
<organism evidence="2 3">
    <name type="scientific">Cryphonectria parasitica (strain ATCC 38755 / EP155)</name>
    <dbReference type="NCBI Taxonomy" id="660469"/>
    <lineage>
        <taxon>Eukaryota</taxon>
        <taxon>Fungi</taxon>
        <taxon>Dikarya</taxon>
        <taxon>Ascomycota</taxon>
        <taxon>Pezizomycotina</taxon>
        <taxon>Sordariomycetes</taxon>
        <taxon>Sordariomycetidae</taxon>
        <taxon>Diaporthales</taxon>
        <taxon>Cryphonectriaceae</taxon>
        <taxon>Cryphonectria-Endothia species complex</taxon>
        <taxon>Cryphonectria</taxon>
    </lineage>
</organism>
<dbReference type="Proteomes" id="UP000803844">
    <property type="component" value="Unassembled WGS sequence"/>
</dbReference>